<accession>A0A7J7MU60</accession>
<dbReference type="EMBL" id="JACGCM010001221">
    <property type="protein sequence ID" value="KAF6158445.1"/>
    <property type="molecule type" value="Genomic_DNA"/>
</dbReference>
<comment type="caution">
    <text evidence="1">The sequence shown here is derived from an EMBL/GenBank/DDBJ whole genome shotgun (WGS) entry which is preliminary data.</text>
</comment>
<name>A0A7J7MU60_9MAGN</name>
<keyword evidence="2" id="KW-1185">Reference proteome</keyword>
<evidence type="ECO:0000313" key="2">
    <source>
        <dbReference type="Proteomes" id="UP000541444"/>
    </source>
</evidence>
<sequence>MKDNTTTYRRIGEEIVCINTFYTLYLKQWLDNEVIDVYSKALIQYFDTQYRARPDKEKIVLADVFAY</sequence>
<organism evidence="1 2">
    <name type="scientific">Kingdonia uniflora</name>
    <dbReference type="NCBI Taxonomy" id="39325"/>
    <lineage>
        <taxon>Eukaryota</taxon>
        <taxon>Viridiplantae</taxon>
        <taxon>Streptophyta</taxon>
        <taxon>Embryophyta</taxon>
        <taxon>Tracheophyta</taxon>
        <taxon>Spermatophyta</taxon>
        <taxon>Magnoliopsida</taxon>
        <taxon>Ranunculales</taxon>
        <taxon>Circaeasteraceae</taxon>
        <taxon>Kingdonia</taxon>
    </lineage>
</organism>
<evidence type="ECO:0000313" key="1">
    <source>
        <dbReference type="EMBL" id="KAF6158445.1"/>
    </source>
</evidence>
<dbReference type="AlphaFoldDB" id="A0A7J7MU60"/>
<proteinExistence type="predicted"/>
<dbReference type="Proteomes" id="UP000541444">
    <property type="component" value="Unassembled WGS sequence"/>
</dbReference>
<reference evidence="1 2" key="1">
    <citation type="journal article" date="2020" name="IScience">
        <title>Genome Sequencing of the Endangered Kingdonia uniflora (Circaeasteraceae, Ranunculales) Reveals Potential Mechanisms of Evolutionary Specialization.</title>
        <authorList>
            <person name="Sun Y."/>
            <person name="Deng T."/>
            <person name="Zhang A."/>
            <person name="Moore M.J."/>
            <person name="Landis J.B."/>
            <person name="Lin N."/>
            <person name="Zhang H."/>
            <person name="Zhang X."/>
            <person name="Huang J."/>
            <person name="Zhang X."/>
            <person name="Sun H."/>
            <person name="Wang H."/>
        </authorList>
    </citation>
    <scope>NUCLEOTIDE SEQUENCE [LARGE SCALE GENOMIC DNA]</scope>
    <source>
        <strain evidence="1">TB1705</strain>
        <tissue evidence="1">Leaf</tissue>
    </source>
</reference>
<protein>
    <submittedName>
        <fullName evidence="1">Uncharacterized protein</fullName>
    </submittedName>
</protein>
<gene>
    <name evidence="1" type="ORF">GIB67_022042</name>
</gene>